<dbReference type="EMBL" id="AYYY01000014">
    <property type="protein sequence ID" value="KRM61962.1"/>
    <property type="molecule type" value="Genomic_DNA"/>
</dbReference>
<evidence type="ECO:0000313" key="2">
    <source>
        <dbReference type="Proteomes" id="UP000051733"/>
    </source>
</evidence>
<comment type="caution">
    <text evidence="1">The sequence shown here is derived from an EMBL/GenBank/DDBJ whole genome shotgun (WGS) entry which is preliminary data.</text>
</comment>
<proteinExistence type="predicted"/>
<gene>
    <name evidence="1" type="ORF">FC26_GL001035</name>
</gene>
<keyword evidence="2" id="KW-1185">Reference proteome</keyword>
<dbReference type="AlphaFoldDB" id="A0A0R2A5Z2"/>
<sequence>MLQSVASSFFSLIKQNNSNINNILPIHPNQIQYNNNNRFSYSGKISISYRCFTVFGAIFGGLPNPN</sequence>
<protein>
    <submittedName>
        <fullName evidence="1">Uncharacterized protein</fullName>
    </submittedName>
</protein>
<evidence type="ECO:0000313" key="1">
    <source>
        <dbReference type="EMBL" id="KRM61962.1"/>
    </source>
</evidence>
<organism evidence="1 2">
    <name type="scientific">Paucilactobacillus vaccinostercus DSM 20634</name>
    <dbReference type="NCBI Taxonomy" id="1423813"/>
    <lineage>
        <taxon>Bacteria</taxon>
        <taxon>Bacillati</taxon>
        <taxon>Bacillota</taxon>
        <taxon>Bacilli</taxon>
        <taxon>Lactobacillales</taxon>
        <taxon>Lactobacillaceae</taxon>
        <taxon>Paucilactobacillus</taxon>
    </lineage>
</organism>
<reference evidence="1 2" key="1">
    <citation type="journal article" date="2015" name="Genome Announc.">
        <title>Expanding the biotechnology potential of lactobacilli through comparative genomics of 213 strains and associated genera.</title>
        <authorList>
            <person name="Sun Z."/>
            <person name="Harris H.M."/>
            <person name="McCann A."/>
            <person name="Guo C."/>
            <person name="Argimon S."/>
            <person name="Zhang W."/>
            <person name="Yang X."/>
            <person name="Jeffery I.B."/>
            <person name="Cooney J.C."/>
            <person name="Kagawa T.F."/>
            <person name="Liu W."/>
            <person name="Song Y."/>
            <person name="Salvetti E."/>
            <person name="Wrobel A."/>
            <person name="Rasinkangas P."/>
            <person name="Parkhill J."/>
            <person name="Rea M.C."/>
            <person name="O'Sullivan O."/>
            <person name="Ritari J."/>
            <person name="Douillard F.P."/>
            <person name="Paul Ross R."/>
            <person name="Yang R."/>
            <person name="Briner A.E."/>
            <person name="Felis G.E."/>
            <person name="de Vos W.M."/>
            <person name="Barrangou R."/>
            <person name="Klaenhammer T.R."/>
            <person name="Caufield P.W."/>
            <person name="Cui Y."/>
            <person name="Zhang H."/>
            <person name="O'Toole P.W."/>
        </authorList>
    </citation>
    <scope>NUCLEOTIDE SEQUENCE [LARGE SCALE GENOMIC DNA]</scope>
    <source>
        <strain evidence="1 2">DSM 20634</strain>
    </source>
</reference>
<accession>A0A0R2A5Z2</accession>
<dbReference type="Proteomes" id="UP000051733">
    <property type="component" value="Unassembled WGS sequence"/>
</dbReference>
<name>A0A0R2A5Z2_9LACO</name>